<dbReference type="KEGG" id="cbv:U729_2862"/>
<proteinExistence type="predicted"/>
<dbReference type="Proteomes" id="UP000030635">
    <property type="component" value="Chromosome"/>
</dbReference>
<gene>
    <name evidence="1" type="ORF">U729_2862</name>
</gene>
<dbReference type="EMBL" id="CP006905">
    <property type="protein sequence ID" value="AIY82286.1"/>
    <property type="molecule type" value="Genomic_DNA"/>
</dbReference>
<dbReference type="STRING" id="1561.NPD11_165"/>
<name>A0A0A7FU00_9CLOT</name>
<dbReference type="AlphaFoldDB" id="A0A0A7FU00"/>
<keyword evidence="2" id="KW-1185">Reference proteome</keyword>
<dbReference type="InterPro" id="IPR003425">
    <property type="entry name" value="CCB3/YggT"/>
</dbReference>
<dbReference type="OrthoDB" id="283553at2"/>
<dbReference type="eggNOG" id="COG0762">
    <property type="taxonomic scope" value="Bacteria"/>
</dbReference>
<sequence>MLIYLISSLFRVVELAILIECILSWFIHDRNNTFMAILQSFTEPILRPFRYIQERFIGNLPIDISPIFALVALDILKPIVIRLIIGVGLI</sequence>
<accession>A0A0A7FU00</accession>
<evidence type="ECO:0000313" key="1">
    <source>
        <dbReference type="EMBL" id="AIY82286.1"/>
    </source>
</evidence>
<dbReference type="RefSeq" id="WP_039316164.1">
    <property type="nucleotide sequence ID" value="NZ_CP006905.1"/>
</dbReference>
<evidence type="ECO:0000313" key="2">
    <source>
        <dbReference type="Proteomes" id="UP000030635"/>
    </source>
</evidence>
<dbReference type="HOGENOM" id="CLU_136788_1_1_9"/>
<dbReference type="Pfam" id="PF02325">
    <property type="entry name" value="CCB3_YggT"/>
    <property type="match status" value="1"/>
</dbReference>
<dbReference type="GO" id="GO:0016020">
    <property type="term" value="C:membrane"/>
    <property type="evidence" value="ECO:0007669"/>
    <property type="project" value="InterPro"/>
</dbReference>
<organism evidence="1 2">
    <name type="scientific">Clostridium baratii str. Sullivan</name>
    <dbReference type="NCBI Taxonomy" id="1415775"/>
    <lineage>
        <taxon>Bacteria</taxon>
        <taxon>Bacillati</taxon>
        <taxon>Bacillota</taxon>
        <taxon>Clostridia</taxon>
        <taxon>Eubacteriales</taxon>
        <taxon>Clostridiaceae</taxon>
        <taxon>Clostridium</taxon>
    </lineage>
</organism>
<protein>
    <submittedName>
        <fullName evidence="1">YGGT family protein</fullName>
    </submittedName>
</protein>
<reference evidence="1 2" key="1">
    <citation type="journal article" date="2015" name="Infect. Genet. Evol.">
        <title>Genomic sequences of six botulinum neurotoxin-producing strains representing three clostridial species illustrate the mobility and diversity of botulinum neurotoxin genes.</title>
        <authorList>
            <person name="Smith T.J."/>
            <person name="Hill K.K."/>
            <person name="Xie G."/>
            <person name="Foley B.T."/>
            <person name="Williamson C.H."/>
            <person name="Foster J.T."/>
            <person name="Johnson S.L."/>
            <person name="Chertkov O."/>
            <person name="Teshima H."/>
            <person name="Gibbons H.S."/>
            <person name="Johnsky L.A."/>
            <person name="Karavis M.A."/>
            <person name="Smith L.A."/>
        </authorList>
    </citation>
    <scope>NUCLEOTIDE SEQUENCE [LARGE SCALE GENOMIC DNA]</scope>
    <source>
        <strain evidence="1">Sullivan</strain>
    </source>
</reference>